<dbReference type="RefSeq" id="WP_013257149.1">
    <property type="nucleotide sequence ID" value="NC_014365.1"/>
</dbReference>
<evidence type="ECO:0000313" key="1">
    <source>
        <dbReference type="EMBL" id="ADK83693.1"/>
    </source>
</evidence>
<dbReference type="STRING" id="644282.Deba_0317"/>
<dbReference type="AlphaFoldDB" id="E1QDQ7"/>
<protein>
    <submittedName>
        <fullName evidence="1">Response regulator receiver protein</fullName>
    </submittedName>
</protein>
<sequence length="267" mass="29167">MAIITISRGSYSMGRAVAEAVAQRLGYRLTSRDVLLEASDRFRIPEVKLVRAIHDAPSILERFTHGKQRYLAYIQSALTSQAKADNLVYHGLAGHLLLPGAPHVLRVRIIADMESRVAAEMARENLSAAEARALLQKDDAERRKWTQSLYGVDPWDAALYDLVLHIGRLSQETAADLIVQAAQAPEMQTTPQAQRVMDDLALACQIKAELVRDDVFDVAVASEFGNVVVYAAKGARLEDKLTAIAGRLAGINHIEARAGQAPPPEAV</sequence>
<proteinExistence type="predicted"/>
<dbReference type="Pfam" id="PF13189">
    <property type="entry name" value="Cytidylate_kin2"/>
    <property type="match status" value="1"/>
</dbReference>
<accession>E1QDQ7</accession>
<dbReference type="KEGG" id="dbr:Deba_0317"/>
<keyword evidence="2" id="KW-1185">Reference proteome</keyword>
<organism evidence="1 2">
    <name type="scientific">Desulfarculus baarsii (strain ATCC 33931 / DSM 2075 / LMG 7858 / VKM B-1802 / 2st14)</name>
    <dbReference type="NCBI Taxonomy" id="644282"/>
    <lineage>
        <taxon>Bacteria</taxon>
        <taxon>Pseudomonadati</taxon>
        <taxon>Thermodesulfobacteriota</taxon>
        <taxon>Desulfarculia</taxon>
        <taxon>Desulfarculales</taxon>
        <taxon>Desulfarculaceae</taxon>
        <taxon>Desulfarculus</taxon>
    </lineage>
</organism>
<dbReference type="InterPro" id="IPR027417">
    <property type="entry name" value="P-loop_NTPase"/>
</dbReference>
<dbReference type="eggNOG" id="COG1102">
    <property type="taxonomic scope" value="Bacteria"/>
</dbReference>
<dbReference type="HOGENOM" id="CLU_065155_0_1_7"/>
<name>E1QDQ7_DESB2</name>
<dbReference type="EMBL" id="CP002085">
    <property type="protein sequence ID" value="ADK83693.1"/>
    <property type="molecule type" value="Genomic_DNA"/>
</dbReference>
<dbReference type="Gene3D" id="3.40.50.300">
    <property type="entry name" value="P-loop containing nucleotide triphosphate hydrolases"/>
    <property type="match status" value="1"/>
</dbReference>
<dbReference type="OrthoDB" id="5416804at2"/>
<evidence type="ECO:0000313" key="2">
    <source>
        <dbReference type="Proteomes" id="UP000009047"/>
    </source>
</evidence>
<reference evidence="1 2" key="1">
    <citation type="journal article" date="2010" name="Stand. Genomic Sci.">
        <title>Complete genome sequence of Desulfarculus baarsii type strain (2st14).</title>
        <authorList>
            <person name="Sun H."/>
            <person name="Spring S."/>
            <person name="Lapidus A."/>
            <person name="Davenport K."/>
            <person name="Del Rio T.G."/>
            <person name="Tice H."/>
            <person name="Nolan M."/>
            <person name="Copeland A."/>
            <person name="Cheng J.F."/>
            <person name="Lucas S."/>
            <person name="Tapia R."/>
            <person name="Goodwin L."/>
            <person name="Pitluck S."/>
            <person name="Ivanova N."/>
            <person name="Pagani I."/>
            <person name="Mavromatis K."/>
            <person name="Ovchinnikova G."/>
            <person name="Pati A."/>
            <person name="Chen A."/>
            <person name="Palaniappan K."/>
            <person name="Hauser L."/>
            <person name="Chang Y.J."/>
            <person name="Jeffries C.D."/>
            <person name="Detter J.C."/>
            <person name="Han C."/>
            <person name="Rohde M."/>
            <person name="Brambilla E."/>
            <person name="Goker M."/>
            <person name="Woyke T."/>
            <person name="Bristow J."/>
            <person name="Eisen J.A."/>
            <person name="Markowitz V."/>
            <person name="Hugenholtz P."/>
            <person name="Kyrpides N.C."/>
            <person name="Klenk H.P."/>
            <person name="Land M."/>
        </authorList>
    </citation>
    <scope>NUCLEOTIDE SEQUENCE [LARGE SCALE GENOMIC DNA]</scope>
    <source>
        <strain evidence="2">ATCC 33931 / DSM 2075 / LMG 7858 / VKM B-1802 / 2st14</strain>
    </source>
</reference>
<gene>
    <name evidence="1" type="ordered locus">Deba_0317</name>
</gene>
<dbReference type="Proteomes" id="UP000009047">
    <property type="component" value="Chromosome"/>
</dbReference>